<dbReference type="Gene3D" id="2.60.120.10">
    <property type="entry name" value="Jelly Rolls"/>
    <property type="match status" value="1"/>
</dbReference>
<dbReference type="SUPFAM" id="SSF51182">
    <property type="entry name" value="RmlC-like cupins"/>
    <property type="match status" value="1"/>
</dbReference>
<dbReference type="EMBL" id="NHNI01000002">
    <property type="protein sequence ID" value="OZY84541.1"/>
    <property type="molecule type" value="Genomic_DNA"/>
</dbReference>
<name>A0A266Q580_9GAMM</name>
<dbReference type="PANTHER" id="PTHR40112">
    <property type="entry name" value="H2HPP ISOMERASE"/>
    <property type="match status" value="1"/>
</dbReference>
<dbReference type="InterPro" id="IPR014710">
    <property type="entry name" value="RmlC-like_jellyroll"/>
</dbReference>
<reference evidence="3" key="1">
    <citation type="submission" date="2017-05" db="EMBL/GenBank/DDBJ databases">
        <authorList>
            <person name="Barney B.M."/>
        </authorList>
    </citation>
    <scope>NUCLEOTIDE SEQUENCE [LARGE SCALE GENOMIC DNA]</scope>
    <source>
        <strain evidence="3">PSBB022</strain>
    </source>
</reference>
<dbReference type="RefSeq" id="WP_078042361.1">
    <property type="nucleotide sequence ID" value="NZ_NHNI01000002.1"/>
</dbReference>
<dbReference type="InterPro" id="IPR011051">
    <property type="entry name" value="RmlC_Cupin_sf"/>
</dbReference>
<gene>
    <name evidence="2" type="ORF">CBP51_15215</name>
</gene>
<dbReference type="InterPro" id="IPR052535">
    <property type="entry name" value="Bacilysin_H2HPP_isomerase"/>
</dbReference>
<organism evidence="2 3">
    <name type="scientific">Cellvibrio mixtus</name>
    <dbReference type="NCBI Taxonomy" id="39650"/>
    <lineage>
        <taxon>Bacteria</taxon>
        <taxon>Pseudomonadati</taxon>
        <taxon>Pseudomonadota</taxon>
        <taxon>Gammaproteobacteria</taxon>
        <taxon>Cellvibrionales</taxon>
        <taxon>Cellvibrionaceae</taxon>
        <taxon>Cellvibrio</taxon>
    </lineage>
</organism>
<keyword evidence="3" id="KW-1185">Reference proteome</keyword>
<evidence type="ECO:0000313" key="2">
    <source>
        <dbReference type="EMBL" id="OZY84541.1"/>
    </source>
</evidence>
<dbReference type="CDD" id="cd02238">
    <property type="entry name" value="cupin_KdgF"/>
    <property type="match status" value="1"/>
</dbReference>
<dbReference type="PANTHER" id="PTHR40112:SF1">
    <property type="entry name" value="H2HPP ISOMERASE"/>
    <property type="match status" value="1"/>
</dbReference>
<evidence type="ECO:0000313" key="3">
    <source>
        <dbReference type="Proteomes" id="UP000216101"/>
    </source>
</evidence>
<dbReference type="Pfam" id="PF07883">
    <property type="entry name" value="Cupin_2"/>
    <property type="match status" value="1"/>
</dbReference>
<comment type="caution">
    <text evidence="2">The sequence shown here is derived from an EMBL/GenBank/DDBJ whole genome shotgun (WGS) entry which is preliminary data.</text>
</comment>
<dbReference type="Proteomes" id="UP000216101">
    <property type="component" value="Unassembled WGS sequence"/>
</dbReference>
<dbReference type="InterPro" id="IPR013096">
    <property type="entry name" value="Cupin_2"/>
</dbReference>
<feature type="domain" description="Cupin type-2" evidence="1">
    <location>
        <begin position="40"/>
        <end position="95"/>
    </location>
</feature>
<dbReference type="PIRSF" id="PIRSF029883">
    <property type="entry name" value="KdgF"/>
    <property type="match status" value="1"/>
</dbReference>
<accession>A0A266Q580</accession>
<dbReference type="AlphaFoldDB" id="A0A266Q580"/>
<evidence type="ECO:0000259" key="1">
    <source>
        <dbReference type="Pfam" id="PF07883"/>
    </source>
</evidence>
<sequence length="115" mass="12706">MTTSKDFIFSDETPKVDLGGGMVRQVLGYNQELMVVKVWFAAGTEGYVHSHVHSQVAYIAKGVFDVNLGGVIKRMKEGDSFFVAPYVEHGAVCIEEGILIDTFSPCREDFLEAKV</sequence>
<protein>
    <submittedName>
        <fullName evidence="2">Cupin</fullName>
    </submittedName>
</protein>
<proteinExistence type="predicted"/>
<dbReference type="InterPro" id="IPR025499">
    <property type="entry name" value="KdgF"/>
</dbReference>